<dbReference type="Proteomes" id="UP000218554">
    <property type="component" value="Chromosome"/>
</dbReference>
<proteinExistence type="predicted"/>
<organism evidence="2 3">
    <name type="scientific">Metapseudomonas furukawaii</name>
    <name type="common">Pseudomonas furukawaii</name>
    <dbReference type="NCBI Taxonomy" id="1149133"/>
    <lineage>
        <taxon>Bacteria</taxon>
        <taxon>Pseudomonadati</taxon>
        <taxon>Pseudomonadota</taxon>
        <taxon>Gammaproteobacteria</taxon>
        <taxon>Pseudomonadales</taxon>
        <taxon>Pseudomonadaceae</taxon>
        <taxon>Metapseudomonas</taxon>
    </lineage>
</organism>
<dbReference type="GO" id="GO:0016787">
    <property type="term" value="F:hydrolase activity"/>
    <property type="evidence" value="ECO:0007669"/>
    <property type="project" value="UniProtKB-KW"/>
</dbReference>
<dbReference type="AlphaFoldDB" id="A0AAD1C3F8"/>
<feature type="domain" description="3'-5' exoribonuclease Rv2179c-like" evidence="1">
    <location>
        <begin position="6"/>
        <end position="173"/>
    </location>
</feature>
<dbReference type="InterPro" id="IPR033390">
    <property type="entry name" value="Rv2179c-like"/>
</dbReference>
<dbReference type="SUPFAM" id="SSF53098">
    <property type="entry name" value="Ribonuclease H-like"/>
    <property type="match status" value="1"/>
</dbReference>
<keyword evidence="3" id="KW-1185">Reference proteome</keyword>
<dbReference type="GO" id="GO:0003676">
    <property type="term" value="F:nucleic acid binding"/>
    <property type="evidence" value="ECO:0007669"/>
    <property type="project" value="InterPro"/>
</dbReference>
<evidence type="ECO:0000313" key="3">
    <source>
        <dbReference type="Proteomes" id="UP000218554"/>
    </source>
</evidence>
<dbReference type="KEGG" id="pfuw:KF707C_44690"/>
<sequence length="190" mass="20755">MINATHYVVDLETMGKGPKAAIVSIGCVRVEHGQIAGSYYERVELDYSMAIGGEVDASTVQWWLQQSAEARAEIDGSQPGTIYLATALHSLAQFMGEGQASPDHILVWGNGSSFDNVILRGAFERCWNSAPWKFWNDRDLRTLLAIFPEAKKAVEFEGIKHHALHDALHEAHQLCHALALMKAAQAGGAA</sequence>
<dbReference type="InterPro" id="IPR012337">
    <property type="entry name" value="RNaseH-like_sf"/>
</dbReference>
<dbReference type="EC" id="3.1.11.-" evidence="2"/>
<dbReference type="Pfam" id="PF16473">
    <property type="entry name" value="Rv2179c-like"/>
    <property type="match status" value="1"/>
</dbReference>
<dbReference type="RefSeq" id="WP_004421211.1">
    <property type="nucleotide sequence ID" value="NZ_AJMR01000099.1"/>
</dbReference>
<protein>
    <submittedName>
        <fullName evidence="2">Exodeoxyribonuclease VIII</fullName>
        <ecNumber evidence="2">3.1.11.-</ecNumber>
    </submittedName>
</protein>
<keyword evidence="2" id="KW-0378">Hydrolase</keyword>
<accession>A0AAD1C3F8</accession>
<dbReference type="Gene3D" id="3.30.420.10">
    <property type="entry name" value="Ribonuclease H-like superfamily/Ribonuclease H"/>
    <property type="match status" value="1"/>
</dbReference>
<name>A0AAD1C3F8_METFU</name>
<dbReference type="EMBL" id="AP014862">
    <property type="protein sequence ID" value="BAU76157.1"/>
    <property type="molecule type" value="Genomic_DNA"/>
</dbReference>
<reference evidence="2 3" key="2">
    <citation type="journal article" date="2017" name="Int. J. Syst. Evol. Microbiol.">
        <title>Pseudomonas furukawaii sp. nov., a polychlorinated biphenyl-degrading bacterium isolated from biphenyl-contaminated soil in Japan.</title>
        <authorList>
            <person name="Kimura N."/>
            <person name="Watanabe T."/>
            <person name="Suenaga H."/>
            <person name="Fujihara H."/>
            <person name="Futagami T."/>
            <person name="Goto M."/>
            <person name="Hanada S."/>
            <person name="Hirose J."/>
        </authorList>
    </citation>
    <scope>NUCLEOTIDE SEQUENCE [LARGE SCALE GENOMIC DNA]</scope>
    <source>
        <strain evidence="3">DSM 10086 / NBRC 110670 / KF707</strain>
    </source>
</reference>
<reference evidence="3" key="1">
    <citation type="submission" date="2015-05" db="EMBL/GenBank/DDBJ databases">
        <title>Draft genome sequencing of a biphenyl-degrading bacterium, Pseudomonas balearica KF707 (=NBRC110670).</title>
        <authorList>
            <person name="Kimura N."/>
            <person name="Hirose J."/>
            <person name="Watanabe T."/>
            <person name="Suenaga H."/>
            <person name="Fujihara H."/>
            <person name="Noguchi M."/>
            <person name="Hashimoto M."/>
            <person name="Shimodaira J."/>
            <person name="Tsuchikane K."/>
            <person name="Hosoyama A."/>
            <person name="Yamazoe A."/>
            <person name="Fujita N."/>
            <person name="Furukawa K."/>
        </authorList>
    </citation>
    <scope>NUCLEOTIDE SEQUENCE [LARGE SCALE GENOMIC DNA]</scope>
    <source>
        <strain evidence="3">DSM 10086 / NBRC 110670 / KF707</strain>
    </source>
</reference>
<gene>
    <name evidence="2" type="ORF">KF707C_44690</name>
</gene>
<evidence type="ECO:0000313" key="2">
    <source>
        <dbReference type="EMBL" id="BAU76157.1"/>
    </source>
</evidence>
<evidence type="ECO:0000259" key="1">
    <source>
        <dbReference type="Pfam" id="PF16473"/>
    </source>
</evidence>
<dbReference type="InterPro" id="IPR036397">
    <property type="entry name" value="RNaseH_sf"/>
</dbReference>